<accession>A0ACD0WIY9</accession>
<proteinExistence type="predicted"/>
<organism evidence="1 2">
    <name type="scientific">Clavispora lusitaniae</name>
    <name type="common">Candida lusitaniae</name>
    <dbReference type="NCBI Taxonomy" id="36911"/>
    <lineage>
        <taxon>Eukaryota</taxon>
        <taxon>Fungi</taxon>
        <taxon>Dikarya</taxon>
        <taxon>Ascomycota</taxon>
        <taxon>Saccharomycotina</taxon>
        <taxon>Pichiomycetes</taxon>
        <taxon>Metschnikowiaceae</taxon>
        <taxon>Clavispora</taxon>
    </lineage>
</organism>
<gene>
    <name evidence="1" type="ORF">EJF14_30242</name>
</gene>
<protein>
    <submittedName>
        <fullName evidence="1">Palmitoyltransferase</fullName>
    </submittedName>
</protein>
<evidence type="ECO:0000313" key="1">
    <source>
        <dbReference type="EMBL" id="QFZ27275.1"/>
    </source>
</evidence>
<evidence type="ECO:0000313" key="2">
    <source>
        <dbReference type="Proteomes" id="UP000326582"/>
    </source>
</evidence>
<keyword evidence="2" id="KW-1185">Reference proteome</keyword>
<dbReference type="EMBL" id="CP038486">
    <property type="protein sequence ID" value="QFZ27275.1"/>
    <property type="molecule type" value="Genomic_DNA"/>
</dbReference>
<dbReference type="Proteomes" id="UP000326582">
    <property type="component" value="Chromosome 3"/>
</dbReference>
<name>A0ACD0WIY9_CLALS</name>
<sequence length="348" mass="39508">MAALVLFAVLGSAVALLVLLFGDAPAVRHSPVHRLHLRLSCMVGSISRFFARHERISSALRWSVPIFYAVVVFYCVRLFFVNVKPNLEASNMREVSITATLFAVLLSTIGVTFANPGYVTAENVERERLAYKDNGLIFFGRVCPTCKWKRPARSKHCSVCNKCVSVFDHHCVWVNNCVGRGNYVWFMAFLVSNIAMMVYGAILCFKVLHRQERPHGWWKLIVRTSHGNKVAGTLLLLCVLLSAVTTIFTLVHVSYLYLGVTTNEADKWAEIEHLVDLGVLYYVRDGFYVEEAQLGTTRVYLSLDDEKIQFTEKNAPYITRIESVQTDLVNIYDRGFWGNVCERLFCKV</sequence>
<reference evidence="2" key="1">
    <citation type="journal article" date="2019" name="MBio">
        <title>Comparative genomics for the elucidation of multidrug resistance (MDR) in Candida lusitaniae.</title>
        <authorList>
            <person name="Kannan A."/>
            <person name="Asner S.A."/>
            <person name="Trachsel E."/>
            <person name="Kelly S."/>
            <person name="Parker J."/>
            <person name="Sanglard D."/>
        </authorList>
    </citation>
    <scope>NUCLEOTIDE SEQUENCE [LARGE SCALE GENOMIC DNA]</scope>
    <source>
        <strain evidence="2">P1</strain>
    </source>
</reference>